<reference evidence="10" key="1">
    <citation type="journal article" date="2019" name="Int. J. Syst. Evol. Microbiol.">
        <title>The Global Catalogue of Microorganisms (GCM) 10K type strain sequencing project: providing services to taxonomists for standard genome sequencing and annotation.</title>
        <authorList>
            <consortium name="The Broad Institute Genomics Platform"/>
            <consortium name="The Broad Institute Genome Sequencing Center for Infectious Disease"/>
            <person name="Wu L."/>
            <person name="Ma J."/>
        </authorList>
    </citation>
    <scope>NUCLEOTIDE SEQUENCE [LARGE SCALE GENOMIC DNA]</scope>
    <source>
        <strain evidence="10">CCUG 55074</strain>
    </source>
</reference>
<keyword evidence="4 7" id="KW-0472">Membrane</keyword>
<dbReference type="InterPro" id="IPR000527">
    <property type="entry name" value="Flag_Lring"/>
</dbReference>
<comment type="caution">
    <text evidence="9">The sequence shown here is derived from an EMBL/GenBank/DDBJ whole genome shotgun (WGS) entry which is preliminary data.</text>
</comment>
<feature type="chain" id="PRO_5047030178" description="Flagellar L-ring protein" evidence="8">
    <location>
        <begin position="21"/>
        <end position="246"/>
    </location>
</feature>
<dbReference type="Pfam" id="PF02107">
    <property type="entry name" value="FlgH"/>
    <property type="match status" value="1"/>
</dbReference>
<keyword evidence="9" id="KW-0282">Flagellum</keyword>
<dbReference type="PRINTS" id="PR01008">
    <property type="entry name" value="FLGLRINGFLGH"/>
</dbReference>
<protein>
    <recommendedName>
        <fullName evidence="7">Flagellar L-ring protein</fullName>
    </recommendedName>
    <alternativeName>
        <fullName evidence="7">Basal body L-ring protein</fullName>
    </alternativeName>
</protein>
<dbReference type="HAMAP" id="MF_00415">
    <property type="entry name" value="FlgH"/>
    <property type="match status" value="1"/>
</dbReference>
<proteinExistence type="inferred from homology"/>
<keyword evidence="9" id="KW-0969">Cilium</keyword>
<evidence type="ECO:0000256" key="8">
    <source>
        <dbReference type="SAM" id="SignalP"/>
    </source>
</evidence>
<comment type="subunit">
    <text evidence="7">The basal body constitutes a major portion of the flagellar organelle and consists of four rings (L,P,S, and M) mounted on a central rod.</text>
</comment>
<evidence type="ECO:0000313" key="9">
    <source>
        <dbReference type="EMBL" id="MFD1191876.1"/>
    </source>
</evidence>
<name>A0ABW3T6H2_9CAUL</name>
<dbReference type="RefSeq" id="WP_377354137.1">
    <property type="nucleotide sequence ID" value="NZ_JBHTLQ010000036.1"/>
</dbReference>
<sequence length="246" mass="26108">MRNRLPLILALGLIPLAACSTVEEAVKGPQLAPVGYPAALAPMEQVVINPQDQPAAPASANSLWRTGARAFFIDQRARKVGDILTVQIDIDDSAKTQNTSTSSRTGAMSAAVPKLFGLENQVGQLLPPHNNFDPTNALQTKTNSSNTGTGSVNRAEKISLTIAAVVSAVLPNGNLVIQGTQEVRTNAELRQLTVAGIVRPEDISSANTIKHTQIAEARISYGGRGDISRVQKVPGLQSVVERFQPF</sequence>
<dbReference type="PANTHER" id="PTHR34933">
    <property type="entry name" value="FLAGELLAR L-RING PROTEIN"/>
    <property type="match status" value="1"/>
</dbReference>
<evidence type="ECO:0000256" key="5">
    <source>
        <dbReference type="ARBA" id="ARBA00023143"/>
    </source>
</evidence>
<dbReference type="EMBL" id="JBHTLQ010000036">
    <property type="protein sequence ID" value="MFD1191876.1"/>
    <property type="molecule type" value="Genomic_DNA"/>
</dbReference>
<keyword evidence="10" id="KW-1185">Reference proteome</keyword>
<dbReference type="Proteomes" id="UP001597216">
    <property type="component" value="Unassembled WGS sequence"/>
</dbReference>
<accession>A0ABW3T6H2</accession>
<keyword evidence="9" id="KW-0966">Cell projection</keyword>
<keyword evidence="3 8" id="KW-0732">Signal</keyword>
<gene>
    <name evidence="7 9" type="primary">flgH</name>
    <name evidence="9" type="ORF">ACFQ27_14895</name>
</gene>
<evidence type="ECO:0000256" key="4">
    <source>
        <dbReference type="ARBA" id="ARBA00023136"/>
    </source>
</evidence>
<comment type="similarity">
    <text evidence="2 7">Belongs to the FlgH family.</text>
</comment>
<keyword evidence="6 7" id="KW-0998">Cell outer membrane</keyword>
<evidence type="ECO:0000256" key="1">
    <source>
        <dbReference type="ARBA" id="ARBA00002591"/>
    </source>
</evidence>
<evidence type="ECO:0000256" key="6">
    <source>
        <dbReference type="ARBA" id="ARBA00023237"/>
    </source>
</evidence>
<organism evidence="9 10">
    <name type="scientific">Phenylobacterium conjunctum</name>
    <dbReference type="NCBI Taxonomy" id="1298959"/>
    <lineage>
        <taxon>Bacteria</taxon>
        <taxon>Pseudomonadati</taxon>
        <taxon>Pseudomonadota</taxon>
        <taxon>Alphaproteobacteria</taxon>
        <taxon>Caulobacterales</taxon>
        <taxon>Caulobacteraceae</taxon>
        <taxon>Phenylobacterium</taxon>
    </lineage>
</organism>
<comment type="function">
    <text evidence="1 7">Assembles around the rod to form the L-ring and probably protects the motor/basal body from shearing forces during rotation.</text>
</comment>
<feature type="signal peptide" evidence="8">
    <location>
        <begin position="1"/>
        <end position="20"/>
    </location>
</feature>
<keyword evidence="5 7" id="KW-0975">Bacterial flagellum</keyword>
<evidence type="ECO:0000313" key="10">
    <source>
        <dbReference type="Proteomes" id="UP001597216"/>
    </source>
</evidence>
<dbReference type="PANTHER" id="PTHR34933:SF1">
    <property type="entry name" value="FLAGELLAR L-RING PROTEIN"/>
    <property type="match status" value="1"/>
</dbReference>
<evidence type="ECO:0000256" key="7">
    <source>
        <dbReference type="HAMAP-Rule" id="MF_00415"/>
    </source>
</evidence>
<evidence type="ECO:0000256" key="2">
    <source>
        <dbReference type="ARBA" id="ARBA00006929"/>
    </source>
</evidence>
<dbReference type="NCBIfam" id="NF001305">
    <property type="entry name" value="PRK00249.1-5"/>
    <property type="match status" value="1"/>
</dbReference>
<evidence type="ECO:0000256" key="3">
    <source>
        <dbReference type="ARBA" id="ARBA00022729"/>
    </source>
</evidence>
<comment type="subcellular location">
    <subcellularLocation>
        <location evidence="7">Cell outer membrane</location>
    </subcellularLocation>
    <subcellularLocation>
        <location evidence="7">Bacterial flagellum basal body</location>
    </subcellularLocation>
</comment>